<comment type="caution">
    <text evidence="1">The sequence shown here is derived from an EMBL/GenBank/DDBJ whole genome shotgun (WGS) entry which is preliminary data.</text>
</comment>
<evidence type="ECO:0000313" key="2">
    <source>
        <dbReference type="Proteomes" id="UP000827872"/>
    </source>
</evidence>
<name>A0ACB8F514_9SAUR</name>
<organism evidence="1 2">
    <name type="scientific">Sphaerodactylus townsendi</name>
    <dbReference type="NCBI Taxonomy" id="933632"/>
    <lineage>
        <taxon>Eukaryota</taxon>
        <taxon>Metazoa</taxon>
        <taxon>Chordata</taxon>
        <taxon>Craniata</taxon>
        <taxon>Vertebrata</taxon>
        <taxon>Euteleostomi</taxon>
        <taxon>Lepidosauria</taxon>
        <taxon>Squamata</taxon>
        <taxon>Bifurcata</taxon>
        <taxon>Gekkota</taxon>
        <taxon>Sphaerodactylidae</taxon>
        <taxon>Sphaerodactylus</taxon>
    </lineage>
</organism>
<protein>
    <submittedName>
        <fullName evidence="1">Uncharacterized protein</fullName>
    </submittedName>
</protein>
<reference evidence="1" key="1">
    <citation type="submission" date="2021-08" db="EMBL/GenBank/DDBJ databases">
        <title>The first chromosome-level gecko genome reveals the dynamic sex chromosomes of Neotropical dwarf geckos (Sphaerodactylidae: Sphaerodactylus).</title>
        <authorList>
            <person name="Pinto B.J."/>
            <person name="Keating S.E."/>
            <person name="Gamble T."/>
        </authorList>
    </citation>
    <scope>NUCLEOTIDE SEQUENCE</scope>
    <source>
        <strain evidence="1">TG3544</strain>
    </source>
</reference>
<gene>
    <name evidence="1" type="ORF">K3G42_023764</name>
</gene>
<dbReference type="EMBL" id="CM037618">
    <property type="protein sequence ID" value="KAH8000268.1"/>
    <property type="molecule type" value="Genomic_DNA"/>
</dbReference>
<keyword evidence="2" id="KW-1185">Reference proteome</keyword>
<accession>A0ACB8F514</accession>
<evidence type="ECO:0000313" key="1">
    <source>
        <dbReference type="EMBL" id="KAH8000268.1"/>
    </source>
</evidence>
<dbReference type="Proteomes" id="UP000827872">
    <property type="component" value="Linkage Group LG05"/>
</dbReference>
<proteinExistence type="predicted"/>
<sequence length="183" mass="19639">MLCVTAGYSGCAAAGRDRRRSSDGRLSPQRVARAAVVVLGTGYAPWLSTAPQSLAFMARGGVCLCCFLLLSQCPIHQPENLLPAATQATCLCQHCRLPASPGVLHSLPELQFLHSRATYQTPGKETTRMLPKTTENHTEVLLGPLKVIDLTIQGDAGEGSMLHYTNTGASFEPQRLTSTTLLF</sequence>